<dbReference type="InterPro" id="IPR039269">
    <property type="entry name" value="ANKFN1"/>
</dbReference>
<dbReference type="GO" id="GO:0005819">
    <property type="term" value="C:spindle"/>
    <property type="evidence" value="ECO:0007669"/>
    <property type="project" value="TreeGrafter"/>
</dbReference>
<evidence type="ECO:0000313" key="2">
    <source>
        <dbReference type="Proteomes" id="UP000625711"/>
    </source>
</evidence>
<dbReference type="GO" id="GO:0000132">
    <property type="term" value="P:establishment of mitotic spindle orientation"/>
    <property type="evidence" value="ECO:0007669"/>
    <property type="project" value="TreeGrafter"/>
</dbReference>
<dbReference type="Proteomes" id="UP000625711">
    <property type="component" value="Unassembled WGS sequence"/>
</dbReference>
<dbReference type="SUPFAM" id="SSF48403">
    <property type="entry name" value="Ankyrin repeat"/>
    <property type="match status" value="1"/>
</dbReference>
<dbReference type="Pfam" id="PF13637">
    <property type="entry name" value="Ank_4"/>
    <property type="match status" value="1"/>
</dbReference>
<comment type="caution">
    <text evidence="1">The sequence shown here is derived from an EMBL/GenBank/DDBJ whole genome shotgun (WGS) entry which is preliminary data.</text>
</comment>
<dbReference type="InterPro" id="IPR036770">
    <property type="entry name" value="Ankyrin_rpt-contain_sf"/>
</dbReference>
<dbReference type="InterPro" id="IPR002110">
    <property type="entry name" value="Ankyrin_rpt"/>
</dbReference>
<accession>A0A834M5N3</accession>
<keyword evidence="2" id="KW-1185">Reference proteome</keyword>
<dbReference type="OrthoDB" id="2428204at2759"/>
<organism evidence="1 2">
    <name type="scientific">Rhynchophorus ferrugineus</name>
    <name type="common">Red palm weevil</name>
    <name type="synonym">Curculio ferrugineus</name>
    <dbReference type="NCBI Taxonomy" id="354439"/>
    <lineage>
        <taxon>Eukaryota</taxon>
        <taxon>Metazoa</taxon>
        <taxon>Ecdysozoa</taxon>
        <taxon>Arthropoda</taxon>
        <taxon>Hexapoda</taxon>
        <taxon>Insecta</taxon>
        <taxon>Pterygota</taxon>
        <taxon>Neoptera</taxon>
        <taxon>Endopterygota</taxon>
        <taxon>Coleoptera</taxon>
        <taxon>Polyphaga</taxon>
        <taxon>Cucujiformia</taxon>
        <taxon>Curculionidae</taxon>
        <taxon>Dryophthorinae</taxon>
        <taxon>Rhynchophorus</taxon>
    </lineage>
</organism>
<protein>
    <submittedName>
        <fullName evidence="1">Uncharacterized protein</fullName>
    </submittedName>
</protein>
<reference evidence="1" key="1">
    <citation type="submission" date="2020-08" db="EMBL/GenBank/DDBJ databases">
        <title>Genome sequencing and assembly of the red palm weevil Rhynchophorus ferrugineus.</title>
        <authorList>
            <person name="Dias G.B."/>
            <person name="Bergman C.M."/>
            <person name="Manee M."/>
        </authorList>
    </citation>
    <scope>NUCLEOTIDE SEQUENCE</scope>
    <source>
        <strain evidence="1">AA-2017</strain>
        <tissue evidence="1">Whole larva</tissue>
    </source>
</reference>
<dbReference type="PANTHER" id="PTHR21437">
    <property type="entry name" value="WIDE AWAKE"/>
    <property type="match status" value="1"/>
</dbReference>
<dbReference type="AlphaFoldDB" id="A0A834M5N3"/>
<sequence length="141" mass="15327">MFSLLYKTFSTVALVTADTALQILLSELPTLSGDLDMEVASIPLTRGLPPPSHKPSKKEAKLLQQKLEKLARINIHLHALFSAVECGHLEKAKTILESTDADINSVNSDMLSPLDIAVLSNNRPMAKMLISFGGREGSQCK</sequence>
<proteinExistence type="predicted"/>
<dbReference type="Gene3D" id="1.25.40.20">
    <property type="entry name" value="Ankyrin repeat-containing domain"/>
    <property type="match status" value="1"/>
</dbReference>
<dbReference type="GO" id="GO:0061172">
    <property type="term" value="P:regulation of establishment of bipolar cell polarity"/>
    <property type="evidence" value="ECO:0007669"/>
    <property type="project" value="TreeGrafter"/>
</dbReference>
<dbReference type="EMBL" id="JAACXV010014300">
    <property type="protein sequence ID" value="KAF7268846.1"/>
    <property type="molecule type" value="Genomic_DNA"/>
</dbReference>
<evidence type="ECO:0000313" key="1">
    <source>
        <dbReference type="EMBL" id="KAF7268846.1"/>
    </source>
</evidence>
<gene>
    <name evidence="1" type="ORF">GWI33_018072</name>
</gene>
<name>A0A834M5N3_RHYFE</name>
<dbReference type="PANTHER" id="PTHR21437:SF1">
    <property type="entry name" value="WIDE AWAKE"/>
    <property type="match status" value="1"/>
</dbReference>